<dbReference type="PANTHER" id="PTHR30126:SF40">
    <property type="entry name" value="HTH-TYPE TRANSCRIPTIONAL REGULATOR GLTR"/>
    <property type="match status" value="1"/>
</dbReference>
<comment type="caution">
    <text evidence="6">The sequence shown here is derived from an EMBL/GenBank/DDBJ whole genome shotgun (WGS) entry which is preliminary data.</text>
</comment>
<evidence type="ECO:0000313" key="6">
    <source>
        <dbReference type="EMBL" id="GGA33847.1"/>
    </source>
</evidence>
<dbReference type="InterPro" id="IPR005119">
    <property type="entry name" value="LysR_subst-bd"/>
</dbReference>
<feature type="domain" description="HTH lysR-type" evidence="5">
    <location>
        <begin position="1"/>
        <end position="58"/>
    </location>
</feature>
<dbReference type="SUPFAM" id="SSF53850">
    <property type="entry name" value="Periplasmic binding protein-like II"/>
    <property type="match status" value="1"/>
</dbReference>
<gene>
    <name evidence="6" type="ORF">GCM10010917_18860</name>
</gene>
<accession>A0ABQ1FZQ3</accession>
<dbReference type="Gene3D" id="3.40.190.290">
    <property type="match status" value="1"/>
</dbReference>
<dbReference type="InterPro" id="IPR036388">
    <property type="entry name" value="WH-like_DNA-bd_sf"/>
</dbReference>
<organism evidence="6 7">
    <name type="scientific">Paenibacillus physcomitrellae</name>
    <dbReference type="NCBI Taxonomy" id="1619311"/>
    <lineage>
        <taxon>Bacteria</taxon>
        <taxon>Bacillati</taxon>
        <taxon>Bacillota</taxon>
        <taxon>Bacilli</taxon>
        <taxon>Bacillales</taxon>
        <taxon>Paenibacillaceae</taxon>
        <taxon>Paenibacillus</taxon>
    </lineage>
</organism>
<dbReference type="Pfam" id="PF00126">
    <property type="entry name" value="HTH_1"/>
    <property type="match status" value="1"/>
</dbReference>
<comment type="similarity">
    <text evidence="1">Belongs to the LysR transcriptional regulatory family.</text>
</comment>
<dbReference type="InterPro" id="IPR000847">
    <property type="entry name" value="LysR_HTH_N"/>
</dbReference>
<protein>
    <submittedName>
        <fullName evidence="6">LysR family transcriptional regulator</fullName>
    </submittedName>
</protein>
<evidence type="ECO:0000256" key="3">
    <source>
        <dbReference type="ARBA" id="ARBA00023125"/>
    </source>
</evidence>
<proteinExistence type="inferred from homology"/>
<dbReference type="SUPFAM" id="SSF46785">
    <property type="entry name" value="Winged helix' DNA-binding domain"/>
    <property type="match status" value="1"/>
</dbReference>
<keyword evidence="2" id="KW-0805">Transcription regulation</keyword>
<dbReference type="PROSITE" id="PS50931">
    <property type="entry name" value="HTH_LYSR"/>
    <property type="match status" value="1"/>
</dbReference>
<reference evidence="7" key="1">
    <citation type="journal article" date="2019" name="Int. J. Syst. Evol. Microbiol.">
        <title>The Global Catalogue of Microorganisms (GCM) 10K type strain sequencing project: providing services to taxonomists for standard genome sequencing and annotation.</title>
        <authorList>
            <consortium name="The Broad Institute Genomics Platform"/>
            <consortium name="The Broad Institute Genome Sequencing Center for Infectious Disease"/>
            <person name="Wu L."/>
            <person name="Ma J."/>
        </authorList>
    </citation>
    <scope>NUCLEOTIDE SEQUENCE [LARGE SCALE GENOMIC DNA]</scope>
    <source>
        <strain evidence="7">CGMCC 1.15044</strain>
    </source>
</reference>
<dbReference type="Proteomes" id="UP000609323">
    <property type="component" value="Unassembled WGS sequence"/>
</dbReference>
<evidence type="ECO:0000259" key="5">
    <source>
        <dbReference type="PROSITE" id="PS50931"/>
    </source>
</evidence>
<evidence type="ECO:0000256" key="1">
    <source>
        <dbReference type="ARBA" id="ARBA00009437"/>
    </source>
</evidence>
<dbReference type="RefSeq" id="WP_094094892.1">
    <property type="nucleotide sequence ID" value="NZ_BMHF01000005.1"/>
</dbReference>
<name>A0ABQ1FZQ3_9BACL</name>
<evidence type="ECO:0000256" key="2">
    <source>
        <dbReference type="ARBA" id="ARBA00023015"/>
    </source>
</evidence>
<keyword evidence="7" id="KW-1185">Reference proteome</keyword>
<dbReference type="Gene3D" id="1.10.10.10">
    <property type="entry name" value="Winged helix-like DNA-binding domain superfamily/Winged helix DNA-binding domain"/>
    <property type="match status" value="1"/>
</dbReference>
<dbReference type="PANTHER" id="PTHR30126">
    <property type="entry name" value="HTH-TYPE TRANSCRIPTIONAL REGULATOR"/>
    <property type="match status" value="1"/>
</dbReference>
<dbReference type="CDD" id="cd05466">
    <property type="entry name" value="PBP2_LTTR_substrate"/>
    <property type="match status" value="1"/>
</dbReference>
<evidence type="ECO:0000256" key="4">
    <source>
        <dbReference type="ARBA" id="ARBA00023163"/>
    </source>
</evidence>
<dbReference type="Pfam" id="PF03466">
    <property type="entry name" value="LysR_substrate"/>
    <property type="match status" value="1"/>
</dbReference>
<sequence length="307" mass="34426">MDMLDLKVFIAVAESKSMRKAAPYVALTQPAVSLRIAGLESELGVPLFSRTRSGAVLTEAGTKFYFYAQYALSALEAGREAITGPFPAQKDNKLRIGIVESLTHIMLPAILQFMKEQAPDIQWKISTGQSLDLTLRSVAGELDISFVNQVFTPLPQIRTVELFEEPLVFIGPKQAGFPRFHSLATYLREVPFILLKRQMPLRELLEHKLFIPQRIYPQKLIEVDTSHLVRQMVAQGGGCSFLPVSSLWPAGSHDAIDIIPLPEFRLKQSFYCAYPLSLSENILHLLPGLQALIRKQVEDYRNDSLFG</sequence>
<keyword evidence="4" id="KW-0804">Transcription</keyword>
<keyword evidence="3" id="KW-0238">DNA-binding</keyword>
<dbReference type="EMBL" id="BMHF01000005">
    <property type="protein sequence ID" value="GGA33847.1"/>
    <property type="molecule type" value="Genomic_DNA"/>
</dbReference>
<evidence type="ECO:0000313" key="7">
    <source>
        <dbReference type="Proteomes" id="UP000609323"/>
    </source>
</evidence>
<dbReference type="InterPro" id="IPR036390">
    <property type="entry name" value="WH_DNA-bd_sf"/>
</dbReference>
<dbReference type="PRINTS" id="PR00039">
    <property type="entry name" value="HTHLYSR"/>
</dbReference>